<protein>
    <submittedName>
        <fullName evidence="1">Uncharacterized protein</fullName>
    </submittedName>
</protein>
<dbReference type="Proteomes" id="UP000315400">
    <property type="component" value="Unassembled WGS sequence"/>
</dbReference>
<proteinExistence type="predicted"/>
<organism evidence="1 2">
    <name type="scientific">Spiribacter salinus</name>
    <dbReference type="NCBI Taxonomy" id="1335746"/>
    <lineage>
        <taxon>Bacteria</taxon>
        <taxon>Pseudomonadati</taxon>
        <taxon>Pseudomonadota</taxon>
        <taxon>Gammaproteobacteria</taxon>
        <taxon>Chromatiales</taxon>
        <taxon>Ectothiorhodospiraceae</taxon>
        <taxon>Spiribacter</taxon>
    </lineage>
</organism>
<gene>
    <name evidence="1" type="ORF">FKY71_09875</name>
</gene>
<dbReference type="AlphaFoldDB" id="A0A540VQY7"/>
<reference evidence="1 2" key="1">
    <citation type="submission" date="2019-06" db="EMBL/GenBank/DDBJ databases">
        <title>Metagenome assembled Genome of Spiribacter salinus SL48-SHIP from the microbial mat of Salt Lake 48 (Novosibirsk region, Russia).</title>
        <authorList>
            <person name="Shipova A."/>
            <person name="Rozanov A.S."/>
            <person name="Bryanskaya A.V."/>
            <person name="Peltek S.E."/>
        </authorList>
    </citation>
    <scope>NUCLEOTIDE SEQUENCE [LARGE SCALE GENOMIC DNA]</scope>
    <source>
        <strain evidence="1">SL48-SHIP-2</strain>
    </source>
</reference>
<sequence length="86" mass="9772">MSEVIEVMAAAMSENWAEGTDEELASDAIAALRAAEKAGWRLVPVEPTEQMREAWRELPHMECSFAEADWCQMIHAAPRPWDEVER</sequence>
<evidence type="ECO:0000313" key="2">
    <source>
        <dbReference type="Proteomes" id="UP000315400"/>
    </source>
</evidence>
<dbReference type="EMBL" id="VIFK01000084">
    <property type="protein sequence ID" value="TQE99180.1"/>
    <property type="molecule type" value="Genomic_DNA"/>
</dbReference>
<evidence type="ECO:0000313" key="1">
    <source>
        <dbReference type="EMBL" id="TQE99180.1"/>
    </source>
</evidence>
<accession>A0A540VQY7</accession>
<comment type="caution">
    <text evidence="1">The sequence shown here is derived from an EMBL/GenBank/DDBJ whole genome shotgun (WGS) entry which is preliminary data.</text>
</comment>
<name>A0A540VQY7_9GAMM</name>